<proteinExistence type="predicted"/>
<dbReference type="RefSeq" id="WP_221871496.1">
    <property type="nucleotide sequence ID" value="NZ_JACWFH010000007.1"/>
</dbReference>
<gene>
    <name evidence="1" type="ORF">H0185_04230</name>
</gene>
<evidence type="ECO:0000313" key="2">
    <source>
        <dbReference type="Proteomes" id="UP000769780"/>
    </source>
</evidence>
<name>A0ABS7K1A8_9BACI</name>
<keyword evidence="2" id="KW-1185">Reference proteome</keyword>
<reference evidence="1 2" key="1">
    <citation type="submission" date="2020-07" db="EMBL/GenBank/DDBJ databases">
        <title>Fungal Genomes of the International Space Station.</title>
        <authorList>
            <person name="Seuylemezian A."/>
            <person name="Singh N.K."/>
            <person name="Wood J."/>
            <person name="Venkateswaran K."/>
        </authorList>
    </citation>
    <scope>NUCLEOTIDE SEQUENCE [LARGE SCALE GENOMIC DNA]</scope>
    <source>
        <strain evidence="1 2">PL-B2</strain>
    </source>
</reference>
<dbReference type="Proteomes" id="UP000769780">
    <property type="component" value="Unassembled WGS sequence"/>
</dbReference>
<accession>A0ABS7K1A8</accession>
<comment type="caution">
    <text evidence="1">The sequence shown here is derived from an EMBL/GenBank/DDBJ whole genome shotgun (WGS) entry which is preliminary data.</text>
</comment>
<evidence type="ECO:0000313" key="1">
    <source>
        <dbReference type="EMBL" id="MBY0096011.1"/>
    </source>
</evidence>
<evidence type="ECO:0008006" key="3">
    <source>
        <dbReference type="Google" id="ProtNLM"/>
    </source>
</evidence>
<organism evidence="1 2">
    <name type="scientific">Mesobacillus maritimus</name>
    <dbReference type="NCBI Taxonomy" id="1643336"/>
    <lineage>
        <taxon>Bacteria</taxon>
        <taxon>Bacillati</taxon>
        <taxon>Bacillota</taxon>
        <taxon>Bacilli</taxon>
        <taxon>Bacillales</taxon>
        <taxon>Bacillaceae</taxon>
        <taxon>Mesobacillus</taxon>
    </lineage>
</organism>
<sequence>MKEILQQVKEDLEKAYSNPGTFDLDQSIQQLQTAREQSGDKGTMLEDAITALTQAKHAMPALENAGDVSSSAAFGQAFNALEHALKSYVEMDNDPV</sequence>
<dbReference type="EMBL" id="JACWFH010000007">
    <property type="protein sequence ID" value="MBY0096011.1"/>
    <property type="molecule type" value="Genomic_DNA"/>
</dbReference>
<protein>
    <recommendedName>
        <fullName evidence="3">LXG domain-containing protein</fullName>
    </recommendedName>
</protein>